<keyword evidence="3 4" id="KW-0012">Acyltransferase</keyword>
<reference evidence="9 10" key="1">
    <citation type="submission" date="2017-07" db="EMBL/GenBank/DDBJ databases">
        <title>Draft genome sequence of aerobic hyperthermophilic archaea, Pyrobaculum aerophilum YKB31 and YKB32.</title>
        <authorList>
            <person name="Mochizuki T."/>
            <person name="Berliner A.J."/>
            <person name="Yoshida-Takashima Y."/>
            <person name="Takaki Y."/>
            <person name="Nunoura T."/>
            <person name="Takai K."/>
        </authorList>
    </citation>
    <scope>NUCLEOTIDE SEQUENCE [LARGE SCALE GENOMIC DNA]</scope>
    <source>
        <strain evidence="7 10">YKB31</strain>
        <strain evidence="8 9">YKB32</strain>
    </source>
</reference>
<comment type="caution">
    <text evidence="7">The sequence shown here is derived from an EMBL/GenBank/DDBJ whole genome shotgun (WGS) entry which is preliminary data.</text>
</comment>
<name>A0A371QVN5_9CREN</name>
<feature type="binding site" evidence="4">
    <location>
        <position position="241"/>
    </location>
    <ligand>
        <name>CoA</name>
        <dbReference type="ChEBI" id="CHEBI:57287"/>
        <note>ligand shared with acetoacetyl-CoA thiolase</note>
    </ligand>
</feature>
<dbReference type="PANTHER" id="PTHR43323:SF2">
    <property type="entry name" value="HYDROXYMETHYLGLUTARYL-COA SYNTHASE"/>
    <property type="match status" value="1"/>
</dbReference>
<comment type="catalytic activity">
    <reaction evidence="4">
        <text>acetoacetyl-CoA + acetyl-CoA + H2O = (3S)-3-hydroxy-3-methylglutaryl-CoA + CoA + H(+)</text>
        <dbReference type="Rhea" id="RHEA:10188"/>
        <dbReference type="ChEBI" id="CHEBI:15377"/>
        <dbReference type="ChEBI" id="CHEBI:15378"/>
        <dbReference type="ChEBI" id="CHEBI:43074"/>
        <dbReference type="ChEBI" id="CHEBI:57286"/>
        <dbReference type="ChEBI" id="CHEBI:57287"/>
        <dbReference type="ChEBI" id="CHEBI:57288"/>
        <dbReference type="EC" id="2.3.3.10"/>
    </reaction>
</comment>
<dbReference type="EMBL" id="NMUF01000017">
    <property type="protein sequence ID" value="RFA98414.1"/>
    <property type="molecule type" value="Genomic_DNA"/>
</dbReference>
<feature type="binding site" evidence="4">
    <location>
        <position position="203"/>
    </location>
    <ligand>
        <name>(3S)-3-hydroxy-3-methylglutaryl-CoA</name>
        <dbReference type="ChEBI" id="CHEBI:43074"/>
    </ligand>
</feature>
<evidence type="ECO:0000313" key="10">
    <source>
        <dbReference type="Proteomes" id="UP000257123"/>
    </source>
</evidence>
<evidence type="ECO:0000259" key="5">
    <source>
        <dbReference type="Pfam" id="PF00108"/>
    </source>
</evidence>
<dbReference type="NCBIfam" id="NF003274">
    <property type="entry name" value="PRK04262.1"/>
    <property type="match status" value="1"/>
</dbReference>
<feature type="active site" description="Acyl-thioester intermediate" evidence="4">
    <location>
        <position position="114"/>
    </location>
</feature>
<evidence type="ECO:0000313" key="9">
    <source>
        <dbReference type="Proteomes" id="UP000256877"/>
    </source>
</evidence>
<dbReference type="Pfam" id="PF08541">
    <property type="entry name" value="ACP_syn_III_C"/>
    <property type="match status" value="1"/>
</dbReference>
<feature type="domain" description="Thiolase N-terminal" evidence="5">
    <location>
        <begin position="51"/>
        <end position="142"/>
    </location>
</feature>
<feature type="active site" description="Proton donor/acceptor" evidence="4">
    <location>
        <position position="236"/>
    </location>
</feature>
<feature type="binding site" evidence="4">
    <location>
        <position position="30"/>
    </location>
    <ligand>
        <name>(3S)-3-hydroxy-3-methylglutaryl-CoA</name>
        <dbReference type="ChEBI" id="CHEBI:43074"/>
    </ligand>
</feature>
<dbReference type="NCBIfam" id="TIGR00748">
    <property type="entry name" value="HMG_CoA_syn_Arc"/>
    <property type="match status" value="1"/>
</dbReference>
<feature type="binding site" evidence="4">
    <location>
        <position position="155"/>
    </location>
    <ligand>
        <name>(3S)-3-hydroxy-3-methylglutaryl-CoA</name>
        <dbReference type="ChEBI" id="CHEBI:43074"/>
    </ligand>
</feature>
<dbReference type="HAMAP" id="MF_01409">
    <property type="entry name" value="HMG_CoA_synth_arch"/>
    <property type="match status" value="1"/>
</dbReference>
<evidence type="ECO:0000256" key="1">
    <source>
        <dbReference type="ARBA" id="ARBA00022679"/>
    </source>
</evidence>
<comment type="similarity">
    <text evidence="4">Belongs to the thiolase-like superfamily. Archaeal HMG-CoA synthase family.</text>
</comment>
<evidence type="ECO:0000256" key="4">
    <source>
        <dbReference type="HAMAP-Rule" id="MF_01409"/>
    </source>
</evidence>
<dbReference type="FunFam" id="3.40.47.10:FF:000046">
    <property type="entry name" value="UPF0219 protein M1627_1703"/>
    <property type="match status" value="1"/>
</dbReference>
<dbReference type="PANTHER" id="PTHR43323">
    <property type="entry name" value="3-HYDROXY-3-METHYLGLUTARYL COENZYME A SYNTHASE"/>
    <property type="match status" value="1"/>
</dbReference>
<organism evidence="7 10">
    <name type="scientific">Pyrobaculum aerophilum</name>
    <dbReference type="NCBI Taxonomy" id="13773"/>
    <lineage>
        <taxon>Archaea</taxon>
        <taxon>Thermoproteota</taxon>
        <taxon>Thermoprotei</taxon>
        <taxon>Thermoproteales</taxon>
        <taxon>Thermoproteaceae</taxon>
        <taxon>Pyrobaculum</taxon>
    </lineage>
</organism>
<proteinExistence type="inferred from homology"/>
<comment type="caution">
    <text evidence="4">Lacks conserved residue(s) required for the propagation of feature annotation.</text>
</comment>
<comment type="pathway">
    <text evidence="4">Metabolic intermediate biosynthesis; (R)-mevalonate biosynthesis; (R)-mevalonate from acetyl-CoA: step 2/3.</text>
</comment>
<feature type="active site" description="Proton donor/acceptor" evidence="4">
    <location>
        <position position="82"/>
    </location>
</feature>
<dbReference type="AlphaFoldDB" id="A0A371QVN5"/>
<dbReference type="InterPro" id="IPR004656">
    <property type="entry name" value="HMG_CoA_Synthase"/>
</dbReference>
<dbReference type="Proteomes" id="UP000257123">
    <property type="component" value="Unassembled WGS sequence"/>
</dbReference>
<feature type="binding site" evidence="4">
    <location>
        <position position="268"/>
    </location>
    <ligand>
        <name>(3S)-3-hydroxy-3-methylglutaryl-CoA</name>
        <dbReference type="ChEBI" id="CHEBI:43074"/>
    </ligand>
</feature>
<feature type="binding site" evidence="4">
    <location>
        <position position="236"/>
    </location>
    <ligand>
        <name>(3S)-3-hydroxy-3-methylglutaryl-CoA</name>
        <dbReference type="ChEBI" id="CHEBI:43074"/>
    </ligand>
</feature>
<feature type="binding site" evidence="4">
    <location>
        <position position="298"/>
    </location>
    <ligand>
        <name>(3S)-3-hydroxy-3-methylglutaryl-CoA</name>
        <dbReference type="ChEBI" id="CHEBI:43074"/>
    </ligand>
</feature>
<evidence type="ECO:0000256" key="3">
    <source>
        <dbReference type="ARBA" id="ARBA00023315"/>
    </source>
</evidence>
<dbReference type="EC" id="2.3.3.10" evidence="4"/>
<dbReference type="EMBL" id="NMUE01000042">
    <property type="protein sequence ID" value="RFA94221.1"/>
    <property type="molecule type" value="Genomic_DNA"/>
</dbReference>
<dbReference type="RefSeq" id="WP_116421751.1">
    <property type="nucleotide sequence ID" value="NZ_NMUE01000042.1"/>
</dbReference>
<evidence type="ECO:0000313" key="7">
    <source>
        <dbReference type="EMBL" id="RFA94221.1"/>
    </source>
</evidence>
<comment type="subunit">
    <text evidence="4">Interacts with acetoacetyl-CoA thiolase that catalyzes the precedent step in the pathway and with a DUF35 protein. The acetoacetyl-CoA thiolase/HMG-CoA synthase complex channels the intermediate via a fused CoA-binding site, which allows for efficient coupling of the endergonic thiolase reaction with the exergonic HMGCS reaction.</text>
</comment>
<feature type="domain" description="Beta-ketoacyl-[acyl-carrier-protein] synthase III C-terminal" evidence="6">
    <location>
        <begin position="221"/>
        <end position="307"/>
    </location>
</feature>
<dbReference type="Pfam" id="PF00108">
    <property type="entry name" value="Thiolase_N"/>
    <property type="match status" value="1"/>
</dbReference>
<dbReference type="InterPro" id="IPR016039">
    <property type="entry name" value="Thiolase-like"/>
</dbReference>
<dbReference type="GO" id="GO:0004421">
    <property type="term" value="F:hydroxymethylglutaryl-CoA synthase activity"/>
    <property type="evidence" value="ECO:0007669"/>
    <property type="project" value="UniProtKB-EC"/>
</dbReference>
<dbReference type="CDD" id="cd00827">
    <property type="entry name" value="init_cond_enzymes"/>
    <property type="match status" value="1"/>
</dbReference>
<dbReference type="GO" id="GO:0010142">
    <property type="term" value="P:farnesyl diphosphate biosynthetic process, mevalonate pathway"/>
    <property type="evidence" value="ECO:0007669"/>
    <property type="project" value="TreeGrafter"/>
</dbReference>
<dbReference type="GO" id="GO:0003985">
    <property type="term" value="F:acetyl-CoA C-acetyltransferase activity"/>
    <property type="evidence" value="ECO:0007669"/>
    <property type="project" value="UniProtKB-UniRule"/>
</dbReference>
<feature type="binding site" evidence="4">
    <location>
        <position position="114"/>
    </location>
    <ligand>
        <name>(3S)-3-hydroxy-3-methylglutaryl-CoA</name>
        <dbReference type="ChEBI" id="CHEBI:43074"/>
    </ligand>
</feature>
<evidence type="ECO:0000259" key="6">
    <source>
        <dbReference type="Pfam" id="PF08541"/>
    </source>
</evidence>
<dbReference type="Proteomes" id="UP000256877">
    <property type="component" value="Unassembled WGS sequence"/>
</dbReference>
<dbReference type="Gene3D" id="3.40.47.10">
    <property type="match status" value="1"/>
</dbReference>
<accession>A0A371QVN5</accession>
<sequence length="350" mass="38214">MSKVGIVSWGAYIPKYRIRTEEVARIWGDDPLRIVDVYLVDEKSVESLDEDAVTIAVEAARRAIKRAGINPKRIGAVYVGTESKPYAVKPISSILVDALGLSNNVFAVDMEFACKAGSEGLVAAIGLVESGRIEYGMTVGTDTSQGEPGEHLEYSASSGGASLIVGRDGVVAELEAVYSYVSDTPDFWRREGSPYPMHGEGFTGEPAYFRHIIGAARGLMERYGYKPSDFAYVVFHQPNGRFPVRAASMLNIPMEKVKPGIVVTHIGNTYNASALMGFAKVLDIAKPGDKILLVPFGSGAGSNAFVFTVTELITERQKSGVPTVEDMLRDKIYIDYAQYLKMRKMIKLFE</sequence>
<dbReference type="InterPro" id="IPR013747">
    <property type="entry name" value="ACP_syn_III_C"/>
</dbReference>
<gene>
    <name evidence="7" type="ORF">CGL51_10955</name>
    <name evidence="8" type="ORF">CGL52_07240</name>
</gene>
<keyword evidence="1 4" id="KW-0808">Transferase</keyword>
<comment type="function">
    <text evidence="4">Catalyzes the condensation of acetyl-CoA with acetoacetyl-CoA to form 3-hydroxy-3-methylglutaryl-CoA (HMG-CoA). Functions in the mevalonate (MVA) pathway leading to isopentenyl diphosphate (IPP), a key precursor for the biosynthesis of isoprenoid compounds that are building blocks of archaeal membrane lipids.</text>
</comment>
<evidence type="ECO:0000313" key="8">
    <source>
        <dbReference type="EMBL" id="RFA98414.1"/>
    </source>
</evidence>
<dbReference type="OrthoDB" id="5812at2157"/>
<dbReference type="SUPFAM" id="SSF53901">
    <property type="entry name" value="Thiolase-like"/>
    <property type="match status" value="2"/>
</dbReference>
<keyword evidence="2 4" id="KW-0414">Isoprene biosynthesis</keyword>
<evidence type="ECO:0000256" key="2">
    <source>
        <dbReference type="ARBA" id="ARBA00023229"/>
    </source>
</evidence>
<dbReference type="InterPro" id="IPR020616">
    <property type="entry name" value="Thiolase_N"/>
</dbReference>
<dbReference type="GO" id="GO:0019287">
    <property type="term" value="P:isopentenyl diphosphate biosynthetic process, mevalonate pathway"/>
    <property type="evidence" value="ECO:0007669"/>
    <property type="project" value="UniProtKB-UniRule"/>
</dbReference>
<feature type="binding site" evidence="4">
    <location>
        <position position="245"/>
    </location>
    <ligand>
        <name>(3S)-3-hydroxy-3-methylglutaryl-CoA</name>
        <dbReference type="ChEBI" id="CHEBI:43074"/>
    </ligand>
</feature>
<protein>
    <recommendedName>
        <fullName evidence="4">Hydroxymethylglutaryl-CoA synthase</fullName>
        <shortName evidence="4">HMG-CoA synthase</shortName>
        <shortName evidence="4">HMGCS</shortName>
        <ecNumber evidence="4">2.3.3.10</ecNumber>
    </recommendedName>
</protein>